<dbReference type="AlphaFoldDB" id="A0A554VG78"/>
<dbReference type="PANTHER" id="PTHR36452:SF1">
    <property type="entry name" value="DUF2461 DOMAIN-CONTAINING PROTEIN"/>
    <property type="match status" value="1"/>
</dbReference>
<organism evidence="1 2">
    <name type="scientific">Aquimarina algiphila</name>
    <dbReference type="NCBI Taxonomy" id="2047982"/>
    <lineage>
        <taxon>Bacteria</taxon>
        <taxon>Pseudomonadati</taxon>
        <taxon>Bacteroidota</taxon>
        <taxon>Flavobacteriia</taxon>
        <taxon>Flavobacteriales</taxon>
        <taxon>Flavobacteriaceae</taxon>
        <taxon>Aquimarina</taxon>
    </lineage>
</organism>
<evidence type="ECO:0000313" key="1">
    <source>
        <dbReference type="EMBL" id="TSE06377.1"/>
    </source>
</evidence>
<gene>
    <name evidence="1" type="ORF">FOF46_19660</name>
</gene>
<dbReference type="EMBL" id="VLNR01000046">
    <property type="protein sequence ID" value="TSE06377.1"/>
    <property type="molecule type" value="Genomic_DNA"/>
</dbReference>
<dbReference type="Pfam" id="PF09365">
    <property type="entry name" value="DUF2461"/>
    <property type="match status" value="1"/>
</dbReference>
<protein>
    <submittedName>
        <fullName evidence="1">DUF2461 domain-containing protein</fullName>
    </submittedName>
</protein>
<reference evidence="1 2" key="1">
    <citation type="submission" date="2019-07" db="EMBL/GenBank/DDBJ databases">
        <title>The draft genome sequence of Aquimarina algiphila M91.</title>
        <authorList>
            <person name="Meng X."/>
        </authorList>
    </citation>
    <scope>NUCLEOTIDE SEQUENCE [LARGE SCALE GENOMIC DNA]</scope>
    <source>
        <strain evidence="1 2">M91</strain>
    </source>
</reference>
<sequence length="229" mass="27128">MFSLKFITMHYFTQDFVAFFKDLAKNNHKDWFHENKKRYETSIKKPFEVFVGKLIETIQQYDTNIVIQPKDCMLRINRDIRFSKDKSPYNLHYTAFISREGRKDKSIPGIFLRFSPEMIGIMGGCFGPSKEQLHKIRTTINKDATTFRSLLEHADFVQKFGEIRGETMKRIPKEWQEACKKEPLIANKQFYFVGEEASGLISSENLLEEVMEYWHTMRPVNEYLLKAIQ</sequence>
<accession>A0A554VG78</accession>
<evidence type="ECO:0000313" key="2">
    <source>
        <dbReference type="Proteomes" id="UP000318833"/>
    </source>
</evidence>
<dbReference type="InterPro" id="IPR012808">
    <property type="entry name" value="CHP02453"/>
</dbReference>
<dbReference type="Proteomes" id="UP000318833">
    <property type="component" value="Unassembled WGS sequence"/>
</dbReference>
<comment type="caution">
    <text evidence="1">The sequence shown here is derived from an EMBL/GenBank/DDBJ whole genome shotgun (WGS) entry which is preliminary data.</text>
</comment>
<dbReference type="PANTHER" id="PTHR36452">
    <property type="entry name" value="CHROMOSOME 12, WHOLE GENOME SHOTGUN SEQUENCE"/>
    <property type="match status" value="1"/>
</dbReference>
<keyword evidence="2" id="KW-1185">Reference proteome</keyword>
<dbReference type="InterPro" id="IPR015996">
    <property type="entry name" value="UCP028451"/>
</dbReference>
<name>A0A554VG78_9FLAO</name>
<dbReference type="NCBIfam" id="TIGR02453">
    <property type="entry name" value="TIGR02453 family protein"/>
    <property type="match status" value="1"/>
</dbReference>
<dbReference type="PIRSF" id="PIRSF028451">
    <property type="entry name" value="UCP028451"/>
    <property type="match status" value="1"/>
</dbReference>
<dbReference type="OrthoDB" id="9794241at2"/>
<proteinExistence type="predicted"/>